<dbReference type="EMBL" id="BAAADJ010000020">
    <property type="protein sequence ID" value="GAA0328673.1"/>
    <property type="molecule type" value="Genomic_DNA"/>
</dbReference>
<keyword evidence="2" id="KW-1185">Reference proteome</keyword>
<gene>
    <name evidence="1" type="ORF">GCM10008967_18950</name>
</gene>
<dbReference type="Proteomes" id="UP001500782">
    <property type="component" value="Unassembled WGS sequence"/>
</dbReference>
<sequence length="80" mass="9622">MGNKWVCRIIIIDKFNRLWKINGTTSFFLPNTLRFLYLEPRIPNFWTTSQRTFSLLHEHPLTSVSYLLAKLTYPLKNDYK</sequence>
<evidence type="ECO:0000313" key="2">
    <source>
        <dbReference type="Proteomes" id="UP001500782"/>
    </source>
</evidence>
<proteinExistence type="predicted"/>
<comment type="caution">
    <text evidence="1">The sequence shown here is derived from an EMBL/GenBank/DDBJ whole genome shotgun (WGS) entry which is preliminary data.</text>
</comment>
<name>A0ABN0W8A6_9BACI</name>
<reference evidence="1 2" key="1">
    <citation type="journal article" date="2019" name="Int. J. Syst. Evol. Microbiol.">
        <title>The Global Catalogue of Microorganisms (GCM) 10K type strain sequencing project: providing services to taxonomists for standard genome sequencing and annotation.</title>
        <authorList>
            <consortium name="The Broad Institute Genomics Platform"/>
            <consortium name="The Broad Institute Genome Sequencing Center for Infectious Disease"/>
            <person name="Wu L."/>
            <person name="Ma J."/>
        </authorList>
    </citation>
    <scope>NUCLEOTIDE SEQUENCE [LARGE SCALE GENOMIC DNA]</scope>
    <source>
        <strain evidence="1 2">JCM 9731</strain>
    </source>
</reference>
<accession>A0ABN0W8A6</accession>
<organism evidence="1 2">
    <name type="scientific">Bacillus carboniphilus</name>
    <dbReference type="NCBI Taxonomy" id="86663"/>
    <lineage>
        <taxon>Bacteria</taxon>
        <taxon>Bacillati</taxon>
        <taxon>Bacillota</taxon>
        <taxon>Bacilli</taxon>
        <taxon>Bacillales</taxon>
        <taxon>Bacillaceae</taxon>
        <taxon>Bacillus</taxon>
    </lineage>
</organism>
<protein>
    <submittedName>
        <fullName evidence="1">Uncharacterized protein</fullName>
    </submittedName>
</protein>
<evidence type="ECO:0000313" key="1">
    <source>
        <dbReference type="EMBL" id="GAA0328673.1"/>
    </source>
</evidence>